<name>A0A9X0CP84_9CNID</name>
<reference evidence="1" key="1">
    <citation type="submission" date="2023-01" db="EMBL/GenBank/DDBJ databases">
        <title>Genome assembly of the deep-sea coral Lophelia pertusa.</title>
        <authorList>
            <person name="Herrera S."/>
            <person name="Cordes E."/>
        </authorList>
    </citation>
    <scope>NUCLEOTIDE SEQUENCE</scope>
    <source>
        <strain evidence="1">USNM1676648</strain>
        <tissue evidence="1">Polyp</tissue>
    </source>
</reference>
<evidence type="ECO:0000313" key="1">
    <source>
        <dbReference type="EMBL" id="KAJ7365968.1"/>
    </source>
</evidence>
<accession>A0A9X0CP84</accession>
<comment type="caution">
    <text evidence="1">The sequence shown here is derived from an EMBL/GenBank/DDBJ whole genome shotgun (WGS) entry which is preliminary data.</text>
</comment>
<evidence type="ECO:0000313" key="2">
    <source>
        <dbReference type="Proteomes" id="UP001163046"/>
    </source>
</evidence>
<dbReference type="PANTHER" id="PTHR16897:SF2">
    <property type="entry name" value="OS03G0226600 PROTEIN"/>
    <property type="match status" value="1"/>
</dbReference>
<dbReference type="PANTHER" id="PTHR16897">
    <property type="entry name" value="OS10G0105400 PROTEIN"/>
    <property type="match status" value="1"/>
</dbReference>
<dbReference type="OrthoDB" id="6160481at2759"/>
<protein>
    <submittedName>
        <fullName evidence="1">Uncharacterized protein</fullName>
    </submittedName>
</protein>
<sequence length="710" mass="77165">MYLATRITNSDLSLSHGGTYFITVIATNLAGLSSNVSSLGLIIDTSKPLAVNNDVKDGLGDEDVDYFSPNMVLSAQWNNITDPESGIIHSEYCLGTKPRGCQIKTMTSTGANKSFTCPECDVHEGERVYVTVHVTNGAGLSKTLTSDGMLLDVSPPVMGDVIDGSHIIGVDYNVVLEDWIISMSWFGVEDAESGVWSCSWTIENTNGVILFQKKITNNSIYEERNVFSDNQTYRDLHFIRNMTYYNVLTCSNKAELQAVARSDGFRVEPIWPIPAVVRDGSVPGTDLVYLTNTKRVGANWDPFLADNKDPVIDYEMAIGTAAGKEDVLHFTSVGLKKNVEKHLAPNIPDLDVLETGIKYYVTIKATTSSGLSSRQHSNGFTVDSSPPLEAEVSVSHRVIDQGMQTIEISVSWDGVTDDESGISSSGYCLGTTAHTCGSGSIPTGASTFGTIGPFRPDSWAEYFVTVVVENGAGLRTVMSSKKLVFDTSPPSEGAVIDGNGHDIDFMNSTSVLSIQWRGIDDEESGVASCSWSLIEQSASHDRSVFGNDTVVLTKAVESKGNLTQANLSLVPGARYISEITCTNADGFSSTSSSDGVIIDFTPPNAGLVHDGSSLLADVEYQSLTTLAEAVWNPFHDHESGIVEYRWGLGTTPDDTDTLNFTSVRRMTSGKAENVVTDPWCEVLRHSGSYEWRWNDVTWLVEWFCSRCYSS</sequence>
<proteinExistence type="predicted"/>
<dbReference type="AlphaFoldDB" id="A0A9X0CP84"/>
<keyword evidence="2" id="KW-1185">Reference proteome</keyword>
<dbReference type="EMBL" id="MU827302">
    <property type="protein sequence ID" value="KAJ7365968.1"/>
    <property type="molecule type" value="Genomic_DNA"/>
</dbReference>
<dbReference type="Proteomes" id="UP001163046">
    <property type="component" value="Unassembled WGS sequence"/>
</dbReference>
<gene>
    <name evidence="1" type="ORF">OS493_002707</name>
</gene>
<organism evidence="1 2">
    <name type="scientific">Desmophyllum pertusum</name>
    <dbReference type="NCBI Taxonomy" id="174260"/>
    <lineage>
        <taxon>Eukaryota</taxon>
        <taxon>Metazoa</taxon>
        <taxon>Cnidaria</taxon>
        <taxon>Anthozoa</taxon>
        <taxon>Hexacorallia</taxon>
        <taxon>Scleractinia</taxon>
        <taxon>Caryophylliina</taxon>
        <taxon>Caryophylliidae</taxon>
        <taxon>Desmophyllum</taxon>
    </lineage>
</organism>